<dbReference type="EMBL" id="NPDY01000035">
    <property type="protein sequence ID" value="PJZ68089.1"/>
    <property type="molecule type" value="Genomic_DNA"/>
</dbReference>
<protein>
    <recommendedName>
        <fullName evidence="6">Toluene tolerance protein</fullName>
    </recommendedName>
</protein>
<evidence type="ECO:0000313" key="2">
    <source>
        <dbReference type="EMBL" id="PJZ68089.1"/>
    </source>
</evidence>
<accession>A0A2M9ZST5</accession>
<dbReference type="EMBL" id="NPDZ01000001">
    <property type="protein sequence ID" value="PJZ75075.1"/>
    <property type="molecule type" value="Genomic_DNA"/>
</dbReference>
<evidence type="ECO:0000256" key="1">
    <source>
        <dbReference type="SAM" id="SignalP"/>
    </source>
</evidence>
<evidence type="ECO:0000313" key="5">
    <source>
        <dbReference type="Proteomes" id="UP000231990"/>
    </source>
</evidence>
<evidence type="ECO:0008006" key="6">
    <source>
        <dbReference type="Google" id="ProtNLM"/>
    </source>
</evidence>
<dbReference type="Proteomes" id="UP000231962">
    <property type="component" value="Unassembled WGS sequence"/>
</dbReference>
<dbReference type="InterPro" id="IPR058079">
    <property type="entry name" value="LIC_12936-like"/>
</dbReference>
<proteinExistence type="predicted"/>
<sequence length="230" mass="26820">MKKMYVSAILILLFCSILTAQDFDADGNMKILPYEPTQAREIELLTQDIRDYHRRIEGLLPFLNRRKKIINNEYFQFVPAMENFNFPVRDRYLIDRKFYLKTAGGNKELKLEGIRFITRKSLVTKLRPFSEEVGELKNESVAASDPNSLVLTVQRKTDAGVQEEVYNLAIMRFPNQRVKLVRTYRDSLMEVVRSIEKYVQGTLQADKRDVDTMLDGIESGGTFQEYNSRK</sequence>
<comment type="caution">
    <text evidence="3">The sequence shown here is derived from an EMBL/GenBank/DDBJ whole genome shotgun (WGS) entry which is preliminary data.</text>
</comment>
<dbReference type="RefSeq" id="WP_100715497.1">
    <property type="nucleotide sequence ID" value="NZ_NPDY01000035.1"/>
</dbReference>
<evidence type="ECO:0000313" key="3">
    <source>
        <dbReference type="EMBL" id="PJZ75075.1"/>
    </source>
</evidence>
<dbReference type="Proteomes" id="UP000231990">
    <property type="component" value="Unassembled WGS sequence"/>
</dbReference>
<evidence type="ECO:0000313" key="4">
    <source>
        <dbReference type="Proteomes" id="UP000231962"/>
    </source>
</evidence>
<feature type="signal peptide" evidence="1">
    <location>
        <begin position="1"/>
        <end position="20"/>
    </location>
</feature>
<dbReference type="AlphaFoldDB" id="A0A2M9ZST5"/>
<dbReference type="OrthoDB" id="338814at2"/>
<dbReference type="NCBIfam" id="NF047758">
    <property type="entry name" value="LIC12936_fam"/>
    <property type="match status" value="1"/>
</dbReference>
<keyword evidence="1" id="KW-0732">Signal</keyword>
<gene>
    <name evidence="2" type="ORF">CH360_18025</name>
    <name evidence="3" type="ORF">CH373_03395</name>
</gene>
<reference evidence="4 5" key="1">
    <citation type="submission" date="2017-07" db="EMBL/GenBank/DDBJ databases">
        <title>Leptospira spp. isolated from tropical soils.</title>
        <authorList>
            <person name="Thibeaux R."/>
            <person name="Iraola G."/>
            <person name="Ferres I."/>
            <person name="Bierque E."/>
            <person name="Girault D."/>
            <person name="Soupe-Gilbert M.-E."/>
            <person name="Picardeau M."/>
            <person name="Goarant C."/>
        </authorList>
    </citation>
    <scope>NUCLEOTIDE SEQUENCE [LARGE SCALE GENOMIC DNA]</scope>
    <source>
        <strain evidence="3 5">FH1-B-B1</strain>
        <strain evidence="2 4">FH1-B-C1</strain>
    </source>
</reference>
<organism evidence="3 5">
    <name type="scientific">Leptospira perolatii</name>
    <dbReference type="NCBI Taxonomy" id="2023191"/>
    <lineage>
        <taxon>Bacteria</taxon>
        <taxon>Pseudomonadati</taxon>
        <taxon>Spirochaetota</taxon>
        <taxon>Spirochaetia</taxon>
        <taxon>Leptospirales</taxon>
        <taxon>Leptospiraceae</taxon>
        <taxon>Leptospira</taxon>
    </lineage>
</organism>
<keyword evidence="4" id="KW-1185">Reference proteome</keyword>
<feature type="chain" id="PRO_5014993897" description="Toluene tolerance protein" evidence="1">
    <location>
        <begin position="21"/>
        <end position="230"/>
    </location>
</feature>
<name>A0A2M9ZST5_9LEPT</name>